<name>A0AAN7ZRD8_9PEZI</name>
<dbReference type="GO" id="GO:0006412">
    <property type="term" value="P:translation"/>
    <property type="evidence" value="ECO:0007669"/>
    <property type="project" value="InterPro"/>
</dbReference>
<dbReference type="GO" id="GO:1990904">
    <property type="term" value="C:ribonucleoprotein complex"/>
    <property type="evidence" value="ECO:0007669"/>
    <property type="project" value="UniProtKB-KW"/>
</dbReference>
<dbReference type="Pfam" id="PF00410">
    <property type="entry name" value="Ribosomal_S8"/>
    <property type="match status" value="1"/>
</dbReference>
<comment type="caution">
    <text evidence="4">The sequence shown here is derived from an EMBL/GenBank/DDBJ whole genome shotgun (WGS) entry which is preliminary data.</text>
</comment>
<dbReference type="InterPro" id="IPR035987">
    <property type="entry name" value="Ribosomal_uS8_sf"/>
</dbReference>
<dbReference type="FunFam" id="3.30.1490.10:FF:000005">
    <property type="entry name" value="Mitochondrial 40S ribosomal protein S8"/>
    <property type="match status" value="1"/>
</dbReference>
<keyword evidence="2" id="KW-0689">Ribosomal protein</keyword>
<keyword evidence="3" id="KW-0687">Ribonucleoprotein</keyword>
<sequence length="359" mass="39718">MSLVNLSHVCSHLQNASLARLGLTSIPYTKLHLSLALLLHKQGFLSQVKLGGASPPAACFPPQAQPDNHRITSAPHTNRDPRSGEAALHELVYRKRSEQDLREEGFGDEAVEFALQHRQLSKGQLERDGWDAKALDFLLEHGQKPPQQLEEEGFDQTAISIIARHSLQDAMAAVREALHRDGLIEDQLSTTQIEHRLRTHLRTTGFPRETLAYFAGPAHSFATPRHLANDGITLQAMGLDIDSQPITTLPPSSRDPDALESESAITRANRASRRLWLGLKYSSDGTSVLSKARMVSKPTKRIWLDAWDLGKVVRGSNSGEVRGMGRVGEVMAVSTDRGVMEARECVERRVGGMVLCRIW</sequence>
<gene>
    <name evidence="4" type="ORF">LTR97_010373</name>
</gene>
<organism evidence="4 5">
    <name type="scientific">Elasticomyces elasticus</name>
    <dbReference type="NCBI Taxonomy" id="574655"/>
    <lineage>
        <taxon>Eukaryota</taxon>
        <taxon>Fungi</taxon>
        <taxon>Dikarya</taxon>
        <taxon>Ascomycota</taxon>
        <taxon>Pezizomycotina</taxon>
        <taxon>Dothideomycetes</taxon>
        <taxon>Dothideomycetidae</taxon>
        <taxon>Mycosphaerellales</taxon>
        <taxon>Teratosphaeriaceae</taxon>
        <taxon>Elasticomyces</taxon>
    </lineage>
</organism>
<evidence type="ECO:0000313" key="4">
    <source>
        <dbReference type="EMBL" id="KAK5692897.1"/>
    </source>
</evidence>
<evidence type="ECO:0000256" key="2">
    <source>
        <dbReference type="ARBA" id="ARBA00022980"/>
    </source>
</evidence>
<reference evidence="4" key="1">
    <citation type="submission" date="2023-08" db="EMBL/GenBank/DDBJ databases">
        <title>Black Yeasts Isolated from many extreme environments.</title>
        <authorList>
            <person name="Coleine C."/>
            <person name="Stajich J.E."/>
            <person name="Selbmann L."/>
        </authorList>
    </citation>
    <scope>NUCLEOTIDE SEQUENCE</scope>
    <source>
        <strain evidence="4">CCFEE 5810</strain>
    </source>
</reference>
<dbReference type="InterPro" id="IPR000630">
    <property type="entry name" value="Ribosomal_uS8"/>
</dbReference>
<protein>
    <recommendedName>
        <fullName evidence="6">Ribosomal protein S8</fullName>
    </recommendedName>
</protein>
<dbReference type="GO" id="GO:0005840">
    <property type="term" value="C:ribosome"/>
    <property type="evidence" value="ECO:0007669"/>
    <property type="project" value="UniProtKB-KW"/>
</dbReference>
<dbReference type="SUPFAM" id="SSF56047">
    <property type="entry name" value="Ribosomal protein S8"/>
    <property type="match status" value="2"/>
</dbReference>
<dbReference type="EMBL" id="JAVRQU010000018">
    <property type="protein sequence ID" value="KAK5692897.1"/>
    <property type="molecule type" value="Genomic_DNA"/>
</dbReference>
<evidence type="ECO:0008006" key="6">
    <source>
        <dbReference type="Google" id="ProtNLM"/>
    </source>
</evidence>
<evidence type="ECO:0000256" key="1">
    <source>
        <dbReference type="ARBA" id="ARBA00006471"/>
    </source>
</evidence>
<dbReference type="Gene3D" id="3.30.1490.10">
    <property type="match status" value="1"/>
</dbReference>
<dbReference type="GO" id="GO:0003735">
    <property type="term" value="F:structural constituent of ribosome"/>
    <property type="evidence" value="ECO:0007669"/>
    <property type="project" value="InterPro"/>
</dbReference>
<proteinExistence type="inferred from homology"/>
<accession>A0AAN7ZRD8</accession>
<dbReference type="Proteomes" id="UP001310594">
    <property type="component" value="Unassembled WGS sequence"/>
</dbReference>
<evidence type="ECO:0000256" key="3">
    <source>
        <dbReference type="ARBA" id="ARBA00023274"/>
    </source>
</evidence>
<evidence type="ECO:0000313" key="5">
    <source>
        <dbReference type="Proteomes" id="UP001310594"/>
    </source>
</evidence>
<comment type="similarity">
    <text evidence="1">Belongs to the universal ribosomal protein uS8 family.</text>
</comment>
<dbReference type="AlphaFoldDB" id="A0AAN7ZRD8"/>